<dbReference type="SUPFAM" id="SSF55729">
    <property type="entry name" value="Acyl-CoA N-acyltransferases (Nat)"/>
    <property type="match status" value="1"/>
</dbReference>
<accession>A0ABQ3K6E2</accession>
<comment type="catalytic activity">
    <reaction evidence="4">
        <text>N-terminal L-arginyl-[protein] + L-leucyl-tRNA(Leu) = N-terminal L-leucyl-L-arginyl-[protein] + tRNA(Leu) + H(+)</text>
        <dbReference type="Rhea" id="RHEA:50416"/>
        <dbReference type="Rhea" id="RHEA-COMP:9613"/>
        <dbReference type="Rhea" id="RHEA-COMP:9622"/>
        <dbReference type="Rhea" id="RHEA-COMP:12672"/>
        <dbReference type="Rhea" id="RHEA-COMP:12673"/>
        <dbReference type="ChEBI" id="CHEBI:15378"/>
        <dbReference type="ChEBI" id="CHEBI:64719"/>
        <dbReference type="ChEBI" id="CHEBI:78442"/>
        <dbReference type="ChEBI" id="CHEBI:78494"/>
        <dbReference type="ChEBI" id="CHEBI:133044"/>
        <dbReference type="EC" id="2.3.2.6"/>
    </reaction>
</comment>
<comment type="catalytic activity">
    <reaction evidence="4">
        <text>L-phenylalanyl-tRNA(Phe) + an N-terminal L-alpha-aminoacyl-[protein] = an N-terminal L-phenylalanyl-L-alpha-aminoacyl-[protein] + tRNA(Phe)</text>
        <dbReference type="Rhea" id="RHEA:43632"/>
        <dbReference type="Rhea" id="RHEA-COMP:9668"/>
        <dbReference type="Rhea" id="RHEA-COMP:9699"/>
        <dbReference type="Rhea" id="RHEA-COMP:10636"/>
        <dbReference type="Rhea" id="RHEA-COMP:10637"/>
        <dbReference type="ChEBI" id="CHEBI:78442"/>
        <dbReference type="ChEBI" id="CHEBI:78531"/>
        <dbReference type="ChEBI" id="CHEBI:78597"/>
        <dbReference type="ChEBI" id="CHEBI:83561"/>
        <dbReference type="EC" id="2.3.2.6"/>
    </reaction>
</comment>
<evidence type="ECO:0000256" key="4">
    <source>
        <dbReference type="HAMAP-Rule" id="MF_00688"/>
    </source>
</evidence>
<keyword evidence="3 4" id="KW-0012">Acyltransferase</keyword>
<evidence type="ECO:0000313" key="5">
    <source>
        <dbReference type="EMBL" id="GHG05707.1"/>
    </source>
</evidence>
<dbReference type="EC" id="2.3.2.6" evidence="4"/>
<reference evidence="6" key="1">
    <citation type="journal article" date="2019" name="Int. J. Syst. Evol. Microbiol.">
        <title>The Global Catalogue of Microorganisms (GCM) 10K type strain sequencing project: providing services to taxonomists for standard genome sequencing and annotation.</title>
        <authorList>
            <consortium name="The Broad Institute Genomics Platform"/>
            <consortium name="The Broad Institute Genome Sequencing Center for Infectious Disease"/>
            <person name="Wu L."/>
            <person name="Ma J."/>
        </authorList>
    </citation>
    <scope>NUCLEOTIDE SEQUENCE [LARGE SCALE GENOMIC DNA]</scope>
    <source>
        <strain evidence="6">CGMCC 1.18439</strain>
    </source>
</reference>
<dbReference type="InterPro" id="IPR004616">
    <property type="entry name" value="Leu/Phe-tRNA_Trfase"/>
</dbReference>
<dbReference type="EMBL" id="BNAL01000022">
    <property type="protein sequence ID" value="GHG05707.1"/>
    <property type="molecule type" value="Genomic_DNA"/>
</dbReference>
<evidence type="ECO:0000256" key="1">
    <source>
        <dbReference type="ARBA" id="ARBA00022490"/>
    </source>
</evidence>
<dbReference type="NCBIfam" id="TIGR00667">
    <property type="entry name" value="aat"/>
    <property type="match status" value="1"/>
</dbReference>
<dbReference type="GO" id="GO:0016740">
    <property type="term" value="F:transferase activity"/>
    <property type="evidence" value="ECO:0007669"/>
    <property type="project" value="UniProtKB-KW"/>
</dbReference>
<dbReference type="InterPro" id="IPR016181">
    <property type="entry name" value="Acyl_CoA_acyltransferase"/>
</dbReference>
<dbReference type="RefSeq" id="WP_189643348.1">
    <property type="nucleotide sequence ID" value="NZ_BNAL01000022.1"/>
</dbReference>
<comment type="subcellular location">
    <subcellularLocation>
        <location evidence="4">Cytoplasm</location>
    </subcellularLocation>
</comment>
<dbReference type="PANTHER" id="PTHR30098:SF2">
    <property type="entry name" value="LEUCYL_PHENYLALANYL-TRNA--PROTEIN TRANSFERASE"/>
    <property type="match status" value="1"/>
</dbReference>
<sequence>MPNALHFLNHPDAVVSAVAAGYAQGGFLMDMDAGPQWYTVDTRALVPLTEEAGLHVPRRLRRTLGRFEVRRNAAYREVLEGCRGRLPGSPEREDGEWISDEMVELYEHLHAAGLAHSFEVWQGGELAGGVMGIALGGVFFAESKFHRVTDASKVALVRLAEHLHAQGFTVLDAQIQNDHIARLGVYETGHEDFAKLLPAALALDVSF</sequence>
<evidence type="ECO:0000313" key="6">
    <source>
        <dbReference type="Proteomes" id="UP000632154"/>
    </source>
</evidence>
<dbReference type="HAMAP" id="MF_00688">
    <property type="entry name" value="Leu_Phe_trans"/>
    <property type="match status" value="1"/>
</dbReference>
<dbReference type="Pfam" id="PF03588">
    <property type="entry name" value="Leu_Phe_trans"/>
    <property type="match status" value="1"/>
</dbReference>
<comment type="function">
    <text evidence="4">Functions in the N-end rule pathway of protein degradation where it conjugates Leu, Phe and, less efficiently, Met from aminoacyl-tRNAs to the N-termini of proteins containing an N-terminal arginine or lysine.</text>
</comment>
<keyword evidence="2 4" id="KW-0808">Transferase</keyword>
<evidence type="ECO:0000256" key="3">
    <source>
        <dbReference type="ARBA" id="ARBA00023315"/>
    </source>
</evidence>
<name>A0ABQ3K6E2_9DEIO</name>
<comment type="caution">
    <text evidence="5">The sequence shown here is derived from an EMBL/GenBank/DDBJ whole genome shotgun (WGS) entry which is preliminary data.</text>
</comment>
<comment type="similarity">
    <text evidence="4">Belongs to the L/F-transferase family.</text>
</comment>
<dbReference type="Gene3D" id="3.40.630.70">
    <property type="entry name" value="Leucyl/phenylalanyl-tRNA-protein transferase, C-terminal domain"/>
    <property type="match status" value="1"/>
</dbReference>
<comment type="catalytic activity">
    <reaction evidence="4">
        <text>N-terminal L-lysyl-[protein] + L-leucyl-tRNA(Leu) = N-terminal L-leucyl-L-lysyl-[protein] + tRNA(Leu) + H(+)</text>
        <dbReference type="Rhea" id="RHEA:12340"/>
        <dbReference type="Rhea" id="RHEA-COMP:9613"/>
        <dbReference type="Rhea" id="RHEA-COMP:9622"/>
        <dbReference type="Rhea" id="RHEA-COMP:12670"/>
        <dbReference type="Rhea" id="RHEA-COMP:12671"/>
        <dbReference type="ChEBI" id="CHEBI:15378"/>
        <dbReference type="ChEBI" id="CHEBI:65249"/>
        <dbReference type="ChEBI" id="CHEBI:78442"/>
        <dbReference type="ChEBI" id="CHEBI:78494"/>
        <dbReference type="ChEBI" id="CHEBI:133043"/>
        <dbReference type="EC" id="2.3.2.6"/>
    </reaction>
</comment>
<keyword evidence="1 4" id="KW-0963">Cytoplasm</keyword>
<organism evidence="5 6">
    <name type="scientific">Deinococcus piscis</name>
    <dbReference type="NCBI Taxonomy" id="394230"/>
    <lineage>
        <taxon>Bacteria</taxon>
        <taxon>Thermotogati</taxon>
        <taxon>Deinococcota</taxon>
        <taxon>Deinococci</taxon>
        <taxon>Deinococcales</taxon>
        <taxon>Deinococcaceae</taxon>
        <taxon>Deinococcus</taxon>
    </lineage>
</organism>
<dbReference type="Proteomes" id="UP000632154">
    <property type="component" value="Unassembled WGS sequence"/>
</dbReference>
<proteinExistence type="inferred from homology"/>
<dbReference type="InterPro" id="IPR042203">
    <property type="entry name" value="Leu/Phe-tRNA_Trfase_C"/>
</dbReference>
<keyword evidence="6" id="KW-1185">Reference proteome</keyword>
<gene>
    <name evidence="4 5" type="primary">aat</name>
    <name evidence="5" type="ORF">GCM10017783_17840</name>
</gene>
<protein>
    <recommendedName>
        <fullName evidence="4">Leucyl/phenylalanyl-tRNA--protein transferase</fullName>
        <ecNumber evidence="4">2.3.2.6</ecNumber>
    </recommendedName>
    <alternativeName>
        <fullName evidence="4">L/F-transferase</fullName>
    </alternativeName>
    <alternativeName>
        <fullName evidence="4">Leucyltransferase</fullName>
    </alternativeName>
    <alternativeName>
        <fullName evidence="4">Phenyalanyltransferase</fullName>
    </alternativeName>
</protein>
<evidence type="ECO:0000256" key="2">
    <source>
        <dbReference type="ARBA" id="ARBA00022679"/>
    </source>
</evidence>
<dbReference type="PANTHER" id="PTHR30098">
    <property type="entry name" value="LEUCYL/PHENYLALANYL-TRNA--PROTEIN TRANSFERASE"/>
    <property type="match status" value="1"/>
</dbReference>